<dbReference type="RefSeq" id="WP_194116019.1">
    <property type="nucleotide sequence ID" value="NZ_JADFUA010000004.1"/>
</dbReference>
<dbReference type="AlphaFoldDB" id="A0A8J7FK85"/>
<reference evidence="1 2" key="1">
    <citation type="submission" date="2020-10" db="EMBL/GenBank/DDBJ databases">
        <title>The genome sequence of Chitinilyticum litopenaei 4Y14.</title>
        <authorList>
            <person name="Liu Y."/>
        </authorList>
    </citation>
    <scope>NUCLEOTIDE SEQUENCE [LARGE SCALE GENOMIC DNA]</scope>
    <source>
        <strain evidence="1 2">4Y14</strain>
    </source>
</reference>
<name>A0A8J7FK85_9NEIS</name>
<proteinExistence type="predicted"/>
<accession>A0A8J7FK85</accession>
<gene>
    <name evidence="1" type="ORF">INR99_09040</name>
</gene>
<evidence type="ECO:0000313" key="2">
    <source>
        <dbReference type="Proteomes" id="UP000604481"/>
    </source>
</evidence>
<protein>
    <submittedName>
        <fullName evidence="1">Uncharacterized protein</fullName>
    </submittedName>
</protein>
<keyword evidence="2" id="KW-1185">Reference proteome</keyword>
<organism evidence="1 2">
    <name type="scientific">Chitinilyticum piscinae</name>
    <dbReference type="NCBI Taxonomy" id="2866724"/>
    <lineage>
        <taxon>Bacteria</taxon>
        <taxon>Pseudomonadati</taxon>
        <taxon>Pseudomonadota</taxon>
        <taxon>Betaproteobacteria</taxon>
        <taxon>Neisseriales</taxon>
        <taxon>Chitinibacteraceae</taxon>
        <taxon>Chitinilyticum</taxon>
    </lineage>
</organism>
<dbReference type="EMBL" id="JADFUA010000004">
    <property type="protein sequence ID" value="MBE9609497.1"/>
    <property type="molecule type" value="Genomic_DNA"/>
</dbReference>
<sequence>MNDVLEVLFRFRIVRVKTGMVEATVFGRDPEAVLADYVAREELPANARTYLAVRRAGRCAEFERHGYRFRLLADCSQDGAHQTENTLIRIAIDRFKRLTPDEETAHNVFEGLPIYHPNVAFCADAGRVLAMLDELLVHYQRKGIWEFLLDVSEAAV</sequence>
<dbReference type="Proteomes" id="UP000604481">
    <property type="component" value="Unassembled WGS sequence"/>
</dbReference>
<evidence type="ECO:0000313" key="1">
    <source>
        <dbReference type="EMBL" id="MBE9609497.1"/>
    </source>
</evidence>
<comment type="caution">
    <text evidence="1">The sequence shown here is derived from an EMBL/GenBank/DDBJ whole genome shotgun (WGS) entry which is preliminary data.</text>
</comment>